<sequence length="315" mass="36070">MSKIHTSKKFAKIRISWIPISISFIYSTIELFSSEGGWYKNKNDFLIANIFGFTLSLTIEIHKRWSTETRMAHFAEYLPTSSPIFSDLMALIERVDSAYKRIGEETLIERAIGNNPIETGLRQAIWEASSQIQSLSDGLVITPHHDNRLSIILSENVDLVRGISIAETDVPFWKSEQGHKYLNTQKHIAQKNTDSDYTPETRFGVYRIFCLDGESDVEVKEMILDQVKSGVKVALFRDQQSRDLPPDELGIFGNLCVRKTRFSSSRSSDSVNQYSFAKADVQRSIEDFEILWNQSALIKAEDFLNFSLTELEEYL</sequence>
<dbReference type="EMBL" id="CAEZUX010000005">
    <property type="protein sequence ID" value="CAB4606275.1"/>
    <property type="molecule type" value="Genomic_DNA"/>
</dbReference>
<dbReference type="AlphaFoldDB" id="A0A6J6H4P9"/>
<evidence type="ECO:0000313" key="1">
    <source>
        <dbReference type="EMBL" id="CAB4606275.1"/>
    </source>
</evidence>
<protein>
    <submittedName>
        <fullName evidence="1">Unannotated protein</fullName>
    </submittedName>
</protein>
<accession>A0A6J6H4P9</accession>
<organism evidence="1">
    <name type="scientific">freshwater metagenome</name>
    <dbReference type="NCBI Taxonomy" id="449393"/>
    <lineage>
        <taxon>unclassified sequences</taxon>
        <taxon>metagenomes</taxon>
        <taxon>ecological metagenomes</taxon>
    </lineage>
</organism>
<proteinExistence type="predicted"/>
<reference evidence="1" key="1">
    <citation type="submission" date="2020-05" db="EMBL/GenBank/DDBJ databases">
        <authorList>
            <person name="Chiriac C."/>
            <person name="Salcher M."/>
            <person name="Ghai R."/>
            <person name="Kavagutti S V."/>
        </authorList>
    </citation>
    <scope>NUCLEOTIDE SEQUENCE</scope>
</reference>
<name>A0A6J6H4P9_9ZZZZ</name>
<gene>
    <name evidence="1" type="ORF">UFOPK1874_00132</name>
</gene>